<proteinExistence type="inferred from homology"/>
<dbReference type="Gene3D" id="1.10.20.60">
    <property type="entry name" value="Glu-tRNAGln amidotransferase C subunit, N-terminal domain"/>
    <property type="match status" value="1"/>
</dbReference>
<dbReference type="EMBL" id="CP072384">
    <property type="protein sequence ID" value="QUC09456.1"/>
    <property type="molecule type" value="Genomic_DNA"/>
</dbReference>
<organism evidence="2 3">
    <name type="scientific">Arachnia rubra</name>
    <dbReference type="NCBI Taxonomy" id="1547448"/>
    <lineage>
        <taxon>Bacteria</taxon>
        <taxon>Bacillati</taxon>
        <taxon>Actinomycetota</taxon>
        <taxon>Actinomycetes</taxon>
        <taxon>Propionibacteriales</taxon>
        <taxon>Propionibacteriaceae</taxon>
        <taxon>Arachnia</taxon>
    </lineage>
</organism>
<keyword evidence="1" id="KW-0436">Ligase</keyword>
<accession>A0ABX7Y8Z8</accession>
<keyword evidence="1" id="KW-0067">ATP-binding</keyword>
<protein>
    <recommendedName>
        <fullName evidence="1">Aspartyl/glutamyl-tRNA(Asn/Gln) amidotransferase subunit C</fullName>
        <shortName evidence="1">Asp/Glu-ADT subunit C</shortName>
        <ecNumber evidence="1">6.3.5.-</ecNumber>
    </recommendedName>
</protein>
<evidence type="ECO:0000313" key="2">
    <source>
        <dbReference type="EMBL" id="QUC09456.1"/>
    </source>
</evidence>
<keyword evidence="3" id="KW-1185">Reference proteome</keyword>
<comment type="similarity">
    <text evidence="1">Belongs to the GatC family.</text>
</comment>
<dbReference type="InterPro" id="IPR036113">
    <property type="entry name" value="Asp/Glu-ADT_sf_sub_c"/>
</dbReference>
<dbReference type="HAMAP" id="MF_00122">
    <property type="entry name" value="GatC"/>
    <property type="match status" value="1"/>
</dbReference>
<comment type="catalytic activity">
    <reaction evidence="1">
        <text>L-glutamyl-tRNA(Gln) + L-glutamine + ATP + H2O = L-glutaminyl-tRNA(Gln) + L-glutamate + ADP + phosphate + H(+)</text>
        <dbReference type="Rhea" id="RHEA:17521"/>
        <dbReference type="Rhea" id="RHEA-COMP:9681"/>
        <dbReference type="Rhea" id="RHEA-COMP:9684"/>
        <dbReference type="ChEBI" id="CHEBI:15377"/>
        <dbReference type="ChEBI" id="CHEBI:15378"/>
        <dbReference type="ChEBI" id="CHEBI:29985"/>
        <dbReference type="ChEBI" id="CHEBI:30616"/>
        <dbReference type="ChEBI" id="CHEBI:43474"/>
        <dbReference type="ChEBI" id="CHEBI:58359"/>
        <dbReference type="ChEBI" id="CHEBI:78520"/>
        <dbReference type="ChEBI" id="CHEBI:78521"/>
        <dbReference type="ChEBI" id="CHEBI:456216"/>
    </reaction>
</comment>
<comment type="function">
    <text evidence="1">Allows the formation of correctly charged Asn-tRNA(Asn) or Gln-tRNA(Gln) through the transamidation of misacylated Asp-tRNA(Asn) or Glu-tRNA(Gln) in organisms which lack either or both of asparaginyl-tRNA or glutaminyl-tRNA synthetases. The reaction takes place in the presence of glutamine and ATP through an activated phospho-Asp-tRNA(Asn) or phospho-Glu-tRNA(Gln).</text>
</comment>
<evidence type="ECO:0000256" key="1">
    <source>
        <dbReference type="HAMAP-Rule" id="MF_00122"/>
    </source>
</evidence>
<sequence length="97" mass="10569">MALTPQDVARLAALARLELAEPECAELAPELDVILNSVARVGEVAGDDVPLMTHALPMTNVMRPDQVRDSLPQEAVLASAPDVEDERFRVPRILNED</sequence>
<dbReference type="RefSeq" id="WP_212327079.1">
    <property type="nucleotide sequence ID" value="NZ_AP024463.1"/>
</dbReference>
<dbReference type="Proteomes" id="UP000678513">
    <property type="component" value="Chromosome"/>
</dbReference>
<comment type="catalytic activity">
    <reaction evidence="1">
        <text>L-aspartyl-tRNA(Asn) + L-glutamine + ATP + H2O = L-asparaginyl-tRNA(Asn) + L-glutamate + ADP + phosphate + 2 H(+)</text>
        <dbReference type="Rhea" id="RHEA:14513"/>
        <dbReference type="Rhea" id="RHEA-COMP:9674"/>
        <dbReference type="Rhea" id="RHEA-COMP:9677"/>
        <dbReference type="ChEBI" id="CHEBI:15377"/>
        <dbReference type="ChEBI" id="CHEBI:15378"/>
        <dbReference type="ChEBI" id="CHEBI:29985"/>
        <dbReference type="ChEBI" id="CHEBI:30616"/>
        <dbReference type="ChEBI" id="CHEBI:43474"/>
        <dbReference type="ChEBI" id="CHEBI:58359"/>
        <dbReference type="ChEBI" id="CHEBI:78515"/>
        <dbReference type="ChEBI" id="CHEBI:78516"/>
        <dbReference type="ChEBI" id="CHEBI:456216"/>
    </reaction>
</comment>
<dbReference type="EC" id="6.3.5.-" evidence="1"/>
<reference evidence="2 3" key="1">
    <citation type="submission" date="2021-03" db="EMBL/GenBank/DDBJ databases">
        <title>Human Oral Microbial Genomes.</title>
        <authorList>
            <person name="Johnston C.D."/>
            <person name="Chen T."/>
            <person name="Dewhirst F.E."/>
        </authorList>
    </citation>
    <scope>NUCLEOTIDE SEQUENCE [LARGE SCALE GENOMIC DNA]</scope>
    <source>
        <strain evidence="2 3">DSMZ 100122</strain>
    </source>
</reference>
<comment type="subunit">
    <text evidence="1">Heterotrimer of A, B and C subunits.</text>
</comment>
<name>A0ABX7Y8Z8_9ACTN</name>
<dbReference type="InterPro" id="IPR003837">
    <property type="entry name" value="GatC"/>
</dbReference>
<keyword evidence="1" id="KW-0547">Nucleotide-binding</keyword>
<dbReference type="PANTHER" id="PTHR15004">
    <property type="entry name" value="GLUTAMYL-TRNA(GLN) AMIDOTRANSFERASE SUBUNIT C, MITOCHONDRIAL"/>
    <property type="match status" value="1"/>
</dbReference>
<evidence type="ECO:0000313" key="3">
    <source>
        <dbReference type="Proteomes" id="UP000678513"/>
    </source>
</evidence>
<gene>
    <name evidence="1 2" type="primary">gatC</name>
    <name evidence="2" type="ORF">J5A65_07035</name>
</gene>
<keyword evidence="1" id="KW-0648">Protein biosynthesis</keyword>
<dbReference type="PANTHER" id="PTHR15004:SF0">
    <property type="entry name" value="GLUTAMYL-TRNA(GLN) AMIDOTRANSFERASE SUBUNIT C, MITOCHONDRIAL"/>
    <property type="match status" value="1"/>
</dbReference>
<dbReference type="NCBIfam" id="TIGR00135">
    <property type="entry name" value="gatC"/>
    <property type="match status" value="1"/>
</dbReference>
<dbReference type="SUPFAM" id="SSF141000">
    <property type="entry name" value="Glu-tRNAGln amidotransferase C subunit"/>
    <property type="match status" value="1"/>
</dbReference>
<dbReference type="Pfam" id="PF02686">
    <property type="entry name" value="GatC"/>
    <property type="match status" value="1"/>
</dbReference>